<keyword evidence="6" id="KW-1185">Reference proteome</keyword>
<evidence type="ECO:0000313" key="6">
    <source>
        <dbReference type="Proteomes" id="UP000012174"/>
    </source>
</evidence>
<dbReference type="GO" id="GO:0051287">
    <property type="term" value="F:NAD binding"/>
    <property type="evidence" value="ECO:0007669"/>
    <property type="project" value="InterPro"/>
</dbReference>
<dbReference type="Proteomes" id="UP000012174">
    <property type="component" value="Unassembled WGS sequence"/>
</dbReference>
<feature type="domain" description="D-isomer specific 2-hydroxyacid dehydrogenase NAD-binding" evidence="4">
    <location>
        <begin position="150"/>
        <end position="224"/>
    </location>
</feature>
<dbReference type="GO" id="GO:0016491">
    <property type="term" value="F:oxidoreductase activity"/>
    <property type="evidence" value="ECO:0007669"/>
    <property type="project" value="UniProtKB-KW"/>
</dbReference>
<proteinExistence type="predicted"/>
<name>M7SDK7_EUTLA</name>
<protein>
    <submittedName>
        <fullName evidence="5">Putative glyoxylate reductase protein</fullName>
    </submittedName>
</protein>
<dbReference type="HOGENOM" id="CLU_019796_1_0_1"/>
<dbReference type="KEGG" id="ela:UCREL1_10778"/>
<dbReference type="STRING" id="1287681.M7SDK7"/>
<dbReference type="AlphaFoldDB" id="M7SDK7"/>
<dbReference type="Gene3D" id="3.40.50.720">
    <property type="entry name" value="NAD(P)-binding Rossmann-like Domain"/>
    <property type="match status" value="2"/>
</dbReference>
<feature type="domain" description="D-isomer specific 2-hydroxyacid dehydrogenase NAD-binding" evidence="4">
    <location>
        <begin position="253"/>
        <end position="365"/>
    </location>
</feature>
<dbReference type="eggNOG" id="KOG0069">
    <property type="taxonomic scope" value="Eukaryota"/>
</dbReference>
<dbReference type="InterPro" id="IPR029752">
    <property type="entry name" value="D-isomer_DH_CS1"/>
</dbReference>
<dbReference type="PROSITE" id="PS00065">
    <property type="entry name" value="D_2_HYDROXYACID_DH_1"/>
    <property type="match status" value="1"/>
</dbReference>
<dbReference type="Pfam" id="PF02826">
    <property type="entry name" value="2-Hacid_dh_C"/>
    <property type="match status" value="2"/>
</dbReference>
<evidence type="ECO:0000256" key="1">
    <source>
        <dbReference type="ARBA" id="ARBA00023002"/>
    </source>
</evidence>
<accession>M7SDK7</accession>
<sequence length="369" mass="39481">MGDFFADDPAPPSAPAPASASQPTTGFAPNRDLTGERLVFLTPFPISQAWIAAAKAAYPGLEIVDRRFNPWVADGGGSLPDDIDWATVTILVTGPALPTPAAAPKLKIVQLQSAGANYALDTPIFKEKSVVFCTANGVHGPQIAEWVIATYLNYQHKLLHYREKQKLGYWDRDTHDLDTVDAVSQRVGILGYGSIGRQVARAATALGSEVYAYTARPRPTPESRHDDAYYVPGLGDPEGVLPAKWFSGTDPEDIDTFLASGLDLLVVALPLTPQTKGLLGSAQFKVLYDASPSGGEGEGEGEKKRPKTYVSNVGRGPVIRTDDLIDAVNDGWLRGAALDVTDPEPLPKGHPLWTTENVTVTPHGGGEVY</sequence>
<evidence type="ECO:0000259" key="4">
    <source>
        <dbReference type="Pfam" id="PF02826"/>
    </source>
</evidence>
<evidence type="ECO:0000256" key="3">
    <source>
        <dbReference type="SAM" id="MobiDB-lite"/>
    </source>
</evidence>
<reference evidence="6" key="1">
    <citation type="journal article" date="2013" name="Genome Announc.">
        <title>Draft genome sequence of the grapevine dieback fungus Eutypa lata UCR-EL1.</title>
        <authorList>
            <person name="Blanco-Ulate B."/>
            <person name="Rolshausen P.E."/>
            <person name="Cantu D."/>
        </authorList>
    </citation>
    <scope>NUCLEOTIDE SEQUENCE [LARGE SCALE GENOMIC DNA]</scope>
    <source>
        <strain evidence="6">UCR-EL1</strain>
    </source>
</reference>
<keyword evidence="1" id="KW-0560">Oxidoreductase</keyword>
<dbReference type="InterPro" id="IPR006140">
    <property type="entry name" value="D-isomer_DH_NAD-bd"/>
</dbReference>
<keyword evidence="2" id="KW-0520">NAD</keyword>
<feature type="region of interest" description="Disordered" evidence="3">
    <location>
        <begin position="347"/>
        <end position="369"/>
    </location>
</feature>
<evidence type="ECO:0000313" key="5">
    <source>
        <dbReference type="EMBL" id="EMR62283.1"/>
    </source>
</evidence>
<dbReference type="PANTHER" id="PTHR43333:SF1">
    <property type="entry name" value="D-ISOMER SPECIFIC 2-HYDROXYACID DEHYDROGENASE NAD-BINDING DOMAIN-CONTAINING PROTEIN"/>
    <property type="match status" value="1"/>
</dbReference>
<gene>
    <name evidence="5" type="ORF">UCREL1_10778</name>
</gene>
<feature type="region of interest" description="Disordered" evidence="3">
    <location>
        <begin position="1"/>
        <end position="30"/>
    </location>
</feature>
<organism evidence="5 6">
    <name type="scientific">Eutypa lata (strain UCR-EL1)</name>
    <name type="common">Grapevine dieback disease fungus</name>
    <name type="synonym">Eutypa armeniacae</name>
    <dbReference type="NCBI Taxonomy" id="1287681"/>
    <lineage>
        <taxon>Eukaryota</taxon>
        <taxon>Fungi</taxon>
        <taxon>Dikarya</taxon>
        <taxon>Ascomycota</taxon>
        <taxon>Pezizomycotina</taxon>
        <taxon>Sordariomycetes</taxon>
        <taxon>Xylariomycetidae</taxon>
        <taxon>Xylariales</taxon>
        <taxon>Diatrypaceae</taxon>
        <taxon>Eutypa</taxon>
    </lineage>
</organism>
<evidence type="ECO:0000256" key="2">
    <source>
        <dbReference type="ARBA" id="ARBA00023027"/>
    </source>
</evidence>
<dbReference type="EMBL" id="KB707455">
    <property type="protein sequence ID" value="EMR62283.1"/>
    <property type="molecule type" value="Genomic_DNA"/>
</dbReference>
<dbReference type="SUPFAM" id="SSF51735">
    <property type="entry name" value="NAD(P)-binding Rossmann-fold domains"/>
    <property type="match status" value="1"/>
</dbReference>
<dbReference type="PANTHER" id="PTHR43333">
    <property type="entry name" value="2-HACID_DH_C DOMAIN-CONTAINING PROTEIN"/>
    <property type="match status" value="1"/>
</dbReference>
<dbReference type="OrthoDB" id="298012at2759"/>
<dbReference type="InterPro" id="IPR036291">
    <property type="entry name" value="NAD(P)-bd_dom_sf"/>
</dbReference>